<feature type="domain" description="Myb/SANT-like" evidence="2">
    <location>
        <begin position="21"/>
        <end position="113"/>
    </location>
</feature>
<dbReference type="EnsemblPlants" id="KQL01771">
    <property type="protein sequence ID" value="KQL01771"/>
    <property type="gene ID" value="SETIT_015564mg"/>
</dbReference>
<protein>
    <submittedName>
        <fullName evidence="4">Uncharacterized protein</fullName>
    </submittedName>
</protein>
<dbReference type="eggNOG" id="ENOG502S2HS">
    <property type="taxonomic scope" value="Eukaryota"/>
</dbReference>
<evidence type="ECO:0000259" key="2">
    <source>
        <dbReference type="Pfam" id="PF12776"/>
    </source>
</evidence>
<evidence type="ECO:0000313" key="4">
    <source>
        <dbReference type="EnsemblPlants" id="KQL01771"/>
    </source>
</evidence>
<evidence type="ECO:0000259" key="3">
    <source>
        <dbReference type="Pfam" id="PF23950"/>
    </source>
</evidence>
<dbReference type="FunCoup" id="K3YMT1">
    <property type="interactions" value="8"/>
</dbReference>
<feature type="compositionally biased region" description="Basic and acidic residues" evidence="1">
    <location>
        <begin position="180"/>
        <end position="190"/>
    </location>
</feature>
<dbReference type="HOGENOM" id="CLU_042113_2_0_1"/>
<dbReference type="Pfam" id="PF23950">
    <property type="entry name" value="MLLE_2"/>
    <property type="match status" value="1"/>
</dbReference>
<dbReference type="InParanoid" id="K3YMT1"/>
<dbReference type="InterPro" id="IPR024752">
    <property type="entry name" value="Myb/SANT-like_dom"/>
</dbReference>
<organism evidence="4 5">
    <name type="scientific">Setaria italica</name>
    <name type="common">Foxtail millet</name>
    <name type="synonym">Panicum italicum</name>
    <dbReference type="NCBI Taxonomy" id="4555"/>
    <lineage>
        <taxon>Eukaryota</taxon>
        <taxon>Viridiplantae</taxon>
        <taxon>Streptophyta</taxon>
        <taxon>Embryophyta</taxon>
        <taxon>Tracheophyta</taxon>
        <taxon>Spermatophyta</taxon>
        <taxon>Magnoliopsida</taxon>
        <taxon>Liliopsida</taxon>
        <taxon>Poales</taxon>
        <taxon>Poaceae</taxon>
        <taxon>PACMAD clade</taxon>
        <taxon>Panicoideae</taxon>
        <taxon>Panicodae</taxon>
        <taxon>Paniceae</taxon>
        <taxon>Cenchrinae</taxon>
        <taxon>Setaria</taxon>
    </lineage>
</organism>
<dbReference type="Proteomes" id="UP000004995">
    <property type="component" value="Unassembled WGS sequence"/>
</dbReference>
<evidence type="ECO:0000313" key="5">
    <source>
        <dbReference type="Proteomes" id="UP000004995"/>
    </source>
</evidence>
<name>K3YMT1_SETIT</name>
<dbReference type="EMBL" id="AGNK02003837">
    <property type="status" value="NOT_ANNOTATED_CDS"/>
    <property type="molecule type" value="Genomic_DNA"/>
</dbReference>
<dbReference type="InterPro" id="IPR056623">
    <property type="entry name" value="MLLE_2"/>
</dbReference>
<sequence>MDLSESSTTTIRGRGKNKRKWTVAEDDELVKALYEISLDPRWKGEGGFKNGYCSVLETHLAEELPNCGISVVPHIESRVRHFRTKFGALEVMLNKSGFNWDENRKMLQCEKTQYEAHCKFHPEAKGLYGVVFPYYDSLAAVYGSDIATGEGAKGLSEAVGNIEKELVVEGGNPQEEEEDMMSRETPRHSTDSASSSLKRWKTDRKGKDHVSTTSSDPILDMLHEVQGDLKGVATNMGKMAAVMEHEVAGQEKNFKEDHQQKLREKATAKLRKLGFTGSEQVKAASVFVRISNQMSMLLTLDETLRREFILNMLADHGCFVMHVMPSEHGCFVMHVMPSERADYGG</sequence>
<feature type="domain" description="MLLE-like" evidence="3">
    <location>
        <begin position="258"/>
        <end position="315"/>
    </location>
</feature>
<accession>K3YMT1</accession>
<dbReference type="Gramene" id="KQL01771">
    <property type="protein sequence ID" value="KQL01771"/>
    <property type="gene ID" value="SETIT_015564mg"/>
</dbReference>
<evidence type="ECO:0000256" key="1">
    <source>
        <dbReference type="SAM" id="MobiDB-lite"/>
    </source>
</evidence>
<dbReference type="PANTHER" id="PTHR46250:SF15">
    <property type="entry name" value="OS01G0523800 PROTEIN"/>
    <property type="match status" value="1"/>
</dbReference>
<dbReference type="OMA" id="IRRDDAN"/>
<feature type="region of interest" description="Disordered" evidence="1">
    <location>
        <begin position="170"/>
        <end position="215"/>
    </location>
</feature>
<dbReference type="STRING" id="4555.K3YMT1"/>
<reference evidence="5" key="1">
    <citation type="journal article" date="2012" name="Nat. Biotechnol.">
        <title>Reference genome sequence of the model plant Setaria.</title>
        <authorList>
            <person name="Bennetzen J.L."/>
            <person name="Schmutz J."/>
            <person name="Wang H."/>
            <person name="Percifield R."/>
            <person name="Hawkins J."/>
            <person name="Pontaroli A.C."/>
            <person name="Estep M."/>
            <person name="Feng L."/>
            <person name="Vaughn J.N."/>
            <person name="Grimwood J."/>
            <person name="Jenkins J."/>
            <person name="Barry K."/>
            <person name="Lindquist E."/>
            <person name="Hellsten U."/>
            <person name="Deshpande S."/>
            <person name="Wang X."/>
            <person name="Wu X."/>
            <person name="Mitros T."/>
            <person name="Triplett J."/>
            <person name="Yang X."/>
            <person name="Ye C.Y."/>
            <person name="Mauro-Herrera M."/>
            <person name="Wang L."/>
            <person name="Li P."/>
            <person name="Sharma M."/>
            <person name="Sharma R."/>
            <person name="Ronald P.C."/>
            <person name="Panaud O."/>
            <person name="Kellogg E.A."/>
            <person name="Brutnell T.P."/>
            <person name="Doust A.N."/>
            <person name="Tuskan G.A."/>
            <person name="Rokhsar D."/>
            <person name="Devos K.M."/>
        </authorList>
    </citation>
    <scope>NUCLEOTIDE SEQUENCE [LARGE SCALE GENOMIC DNA]</scope>
    <source>
        <strain evidence="5">cv. Yugu1</strain>
    </source>
</reference>
<gene>
    <name evidence="4" type="primary">LOC101784777</name>
</gene>
<dbReference type="PANTHER" id="PTHR46250">
    <property type="entry name" value="MYB/SANT-LIKE DNA-BINDING DOMAIN PROTEIN-RELATED"/>
    <property type="match status" value="1"/>
</dbReference>
<dbReference type="AlphaFoldDB" id="K3YMT1"/>
<proteinExistence type="predicted"/>
<reference evidence="4" key="2">
    <citation type="submission" date="2018-08" db="UniProtKB">
        <authorList>
            <consortium name="EnsemblPlants"/>
        </authorList>
    </citation>
    <scope>IDENTIFICATION</scope>
    <source>
        <strain evidence="4">Yugu1</strain>
    </source>
</reference>
<dbReference type="Pfam" id="PF12776">
    <property type="entry name" value="Myb_DNA-bind_3"/>
    <property type="match status" value="1"/>
</dbReference>
<keyword evidence="5" id="KW-1185">Reference proteome</keyword>